<dbReference type="InterPro" id="IPR002481">
    <property type="entry name" value="FUR"/>
</dbReference>
<organism evidence="1 2">
    <name type="scientific">Algoriphagus halophytocola</name>
    <dbReference type="NCBI Taxonomy" id="2991499"/>
    <lineage>
        <taxon>Bacteria</taxon>
        <taxon>Pseudomonadati</taxon>
        <taxon>Bacteroidota</taxon>
        <taxon>Cytophagia</taxon>
        <taxon>Cytophagales</taxon>
        <taxon>Cyclobacteriaceae</taxon>
        <taxon>Algoriphagus</taxon>
    </lineage>
</organism>
<evidence type="ECO:0000313" key="2">
    <source>
        <dbReference type="Proteomes" id="UP001163156"/>
    </source>
</evidence>
<dbReference type="EMBL" id="CP110226">
    <property type="protein sequence ID" value="UZD23211.1"/>
    <property type="molecule type" value="Genomic_DNA"/>
</dbReference>
<accession>A0ABY6MHE4</accession>
<dbReference type="Proteomes" id="UP001163156">
    <property type="component" value="Chromosome"/>
</dbReference>
<evidence type="ECO:0000313" key="1">
    <source>
        <dbReference type="EMBL" id="UZD23211.1"/>
    </source>
</evidence>
<dbReference type="SUPFAM" id="SSF46785">
    <property type="entry name" value="Winged helix' DNA-binding domain"/>
    <property type="match status" value="1"/>
</dbReference>
<dbReference type="RefSeq" id="WP_264809750.1">
    <property type="nucleotide sequence ID" value="NZ_CP110226.1"/>
</dbReference>
<keyword evidence="2" id="KW-1185">Reference proteome</keyword>
<proteinExistence type="predicted"/>
<dbReference type="InterPro" id="IPR036388">
    <property type="entry name" value="WH-like_DNA-bd_sf"/>
</dbReference>
<dbReference type="InterPro" id="IPR036390">
    <property type="entry name" value="WH_DNA-bd_sf"/>
</dbReference>
<dbReference type="Gene3D" id="1.10.10.10">
    <property type="entry name" value="Winged helix-like DNA-binding domain superfamily/Winged helix DNA-binding domain"/>
    <property type="match status" value="1"/>
</dbReference>
<gene>
    <name evidence="1" type="ORF">OM944_01705</name>
</gene>
<protein>
    <submittedName>
        <fullName evidence="1">Transcriptional repressor</fullName>
    </submittedName>
</protein>
<sequence length="125" mass="14605">MGNTIARTKILRIISQATHPINYTEIKNQVDKSCSRVTIYRMLLRLEKENLIYRFPDFNGDFRYSLCTEKDHSSTHNYFQCLACDTVYSLEAEHIETPIPEDYLVQTVHIMTAGICPHCQIFKEN</sequence>
<reference evidence="1" key="1">
    <citation type="submission" date="2022-10" db="EMBL/GenBank/DDBJ databases">
        <title>Algoriphagus sp. a novel bacteria isolate from halophytes salicornia europaea.</title>
        <authorList>
            <person name="Peng Y."/>
            <person name="Jiang L."/>
            <person name="Lee J."/>
        </authorList>
    </citation>
    <scope>NUCLEOTIDE SEQUENCE</scope>
    <source>
        <strain evidence="1">TR-M5</strain>
    </source>
</reference>
<name>A0ABY6MHE4_9BACT</name>
<dbReference type="Pfam" id="PF01475">
    <property type="entry name" value="FUR"/>
    <property type="match status" value="1"/>
</dbReference>